<keyword evidence="5 14" id="KW-0328">Glycosyltransferase</keyword>
<evidence type="ECO:0000256" key="10">
    <source>
        <dbReference type="ARBA" id="ARBA00044041"/>
    </source>
</evidence>
<accession>A0A840BKC6</accession>
<evidence type="ECO:0000313" key="14">
    <source>
        <dbReference type="EMBL" id="MBB4012874.1"/>
    </source>
</evidence>
<evidence type="ECO:0000256" key="1">
    <source>
        <dbReference type="ARBA" id="ARBA00004515"/>
    </source>
</evidence>
<evidence type="ECO:0000313" key="15">
    <source>
        <dbReference type="Proteomes" id="UP000561045"/>
    </source>
</evidence>
<keyword evidence="3" id="KW-1003">Cell membrane</keyword>
<name>A0A840BKC6_9RHOO</name>
<comment type="subcellular location">
    <subcellularLocation>
        <location evidence="1">Cell inner membrane</location>
        <topology evidence="1">Peripheral membrane protein</topology>
        <orientation evidence="1">Cytoplasmic side</orientation>
    </subcellularLocation>
</comment>
<evidence type="ECO:0000256" key="3">
    <source>
        <dbReference type="ARBA" id="ARBA00022475"/>
    </source>
</evidence>
<dbReference type="AlphaFoldDB" id="A0A840BKC6"/>
<evidence type="ECO:0000256" key="7">
    <source>
        <dbReference type="ARBA" id="ARBA00022985"/>
    </source>
</evidence>
<dbReference type="GO" id="GO:0009244">
    <property type="term" value="P:lipopolysaccharide core region biosynthetic process"/>
    <property type="evidence" value="ECO:0007669"/>
    <property type="project" value="InterPro"/>
</dbReference>
<dbReference type="CDD" id="cd03789">
    <property type="entry name" value="GT9_LPS_heptosyltransferase"/>
    <property type="match status" value="1"/>
</dbReference>
<evidence type="ECO:0000256" key="4">
    <source>
        <dbReference type="ARBA" id="ARBA00022519"/>
    </source>
</evidence>
<comment type="caution">
    <text evidence="14">The sequence shown here is derived from an EMBL/GenBank/DDBJ whole genome shotgun (WGS) entry which is preliminary data.</text>
</comment>
<evidence type="ECO:0000256" key="13">
    <source>
        <dbReference type="ARBA" id="ARBA00049201"/>
    </source>
</evidence>
<reference evidence="14 15" key="1">
    <citation type="submission" date="2020-08" db="EMBL/GenBank/DDBJ databases">
        <title>Genomic Encyclopedia of Type Strains, Phase IV (KMG-IV): sequencing the most valuable type-strain genomes for metagenomic binning, comparative biology and taxonomic classification.</title>
        <authorList>
            <person name="Goeker M."/>
        </authorList>
    </citation>
    <scope>NUCLEOTIDE SEQUENCE [LARGE SCALE GENOMIC DNA]</scope>
    <source>
        <strain evidence="14 15">DSM 106739</strain>
    </source>
</reference>
<dbReference type="PANTHER" id="PTHR30160">
    <property type="entry name" value="TETRAACYLDISACCHARIDE 4'-KINASE-RELATED"/>
    <property type="match status" value="1"/>
</dbReference>
<comment type="similarity">
    <text evidence="9">Belongs to the glycosyltransferase 9 family.</text>
</comment>
<keyword evidence="8" id="KW-0472">Membrane</keyword>
<dbReference type="Gene3D" id="3.40.50.2000">
    <property type="entry name" value="Glycogen Phosphorylase B"/>
    <property type="match status" value="2"/>
</dbReference>
<dbReference type="RefSeq" id="WP_183634645.1">
    <property type="nucleotide sequence ID" value="NZ_BAABLE010000011.1"/>
</dbReference>
<dbReference type="EMBL" id="JACIET010000001">
    <property type="protein sequence ID" value="MBB4012874.1"/>
    <property type="molecule type" value="Genomic_DNA"/>
</dbReference>
<protein>
    <recommendedName>
        <fullName evidence="11">Lipopolysaccharide heptosyltransferase 1</fullName>
        <ecNumber evidence="10">2.4.99.23</ecNumber>
    </recommendedName>
    <alternativeName>
        <fullName evidence="12">ADP-heptose:lipopolysaccharide heptosyltransferase I</fullName>
    </alternativeName>
</protein>
<keyword evidence="7" id="KW-0448">Lipopolysaccharide biosynthesis</keyword>
<dbReference type="GO" id="GO:0005886">
    <property type="term" value="C:plasma membrane"/>
    <property type="evidence" value="ECO:0007669"/>
    <property type="project" value="UniProtKB-SubCell"/>
</dbReference>
<gene>
    <name evidence="14" type="ORF">GGR36_002182</name>
</gene>
<dbReference type="Pfam" id="PF01075">
    <property type="entry name" value="Glyco_transf_9"/>
    <property type="match status" value="1"/>
</dbReference>
<evidence type="ECO:0000256" key="9">
    <source>
        <dbReference type="ARBA" id="ARBA00043995"/>
    </source>
</evidence>
<keyword evidence="15" id="KW-1185">Reference proteome</keyword>
<keyword evidence="4" id="KW-0997">Cell inner membrane</keyword>
<dbReference type="GO" id="GO:0005829">
    <property type="term" value="C:cytosol"/>
    <property type="evidence" value="ECO:0007669"/>
    <property type="project" value="TreeGrafter"/>
</dbReference>
<dbReference type="NCBIfam" id="TIGR02193">
    <property type="entry name" value="heptsyl_trn_I"/>
    <property type="match status" value="1"/>
</dbReference>
<dbReference type="EC" id="2.4.99.23" evidence="10"/>
<evidence type="ECO:0000256" key="5">
    <source>
        <dbReference type="ARBA" id="ARBA00022676"/>
    </source>
</evidence>
<dbReference type="InterPro" id="IPR051199">
    <property type="entry name" value="LPS_LOS_Heptosyltrfase"/>
</dbReference>
<dbReference type="Proteomes" id="UP000561045">
    <property type="component" value="Unassembled WGS sequence"/>
</dbReference>
<evidence type="ECO:0000256" key="11">
    <source>
        <dbReference type="ARBA" id="ARBA00044190"/>
    </source>
</evidence>
<sequence length="319" mass="35030">MREILIVKTSSMGDVIQYLPAVTDLHARVPDLAVDWVVEAPFAPLARLHPGVRRVIPVALRSWRKRLLSLSTWREFGTFRDTLKLARYEKVIDAQGLLKSALLARMAGAPVAGYMPDSAREPFATRFYANKYRVSWQMHAVERNRRLTAAVFDYRLDLPLDYGIRAPDPAEDAWRPEEPYSVLLTATSRDEKLWPEPNWIELGRALNRRGLHCVLPAGSDAERTRATRIAAALPHATVAPRMPLDALATLLERAQCVVGVDTGLSHLAAALKVPVVAIYIATEPGANGVAGGRNAINLGGKGQCPGVAQVLQSLAPWVA</sequence>
<dbReference type="InterPro" id="IPR002201">
    <property type="entry name" value="Glyco_trans_9"/>
</dbReference>
<evidence type="ECO:0000256" key="8">
    <source>
        <dbReference type="ARBA" id="ARBA00023136"/>
    </source>
</evidence>
<organism evidence="14 15">
    <name type="scientific">Niveibacterium umoris</name>
    <dbReference type="NCBI Taxonomy" id="1193620"/>
    <lineage>
        <taxon>Bacteria</taxon>
        <taxon>Pseudomonadati</taxon>
        <taxon>Pseudomonadota</taxon>
        <taxon>Betaproteobacteria</taxon>
        <taxon>Rhodocyclales</taxon>
        <taxon>Rhodocyclaceae</taxon>
        <taxon>Niveibacterium</taxon>
    </lineage>
</organism>
<evidence type="ECO:0000256" key="2">
    <source>
        <dbReference type="ARBA" id="ARBA00004713"/>
    </source>
</evidence>
<dbReference type="InterPro" id="IPR011908">
    <property type="entry name" value="LipoPS_heptosylTferase-I"/>
</dbReference>
<evidence type="ECO:0000256" key="6">
    <source>
        <dbReference type="ARBA" id="ARBA00022679"/>
    </source>
</evidence>
<dbReference type="PANTHER" id="PTHR30160:SF19">
    <property type="entry name" value="LIPOPOLYSACCHARIDE HEPTOSYLTRANSFERASE 1"/>
    <property type="match status" value="1"/>
</dbReference>
<evidence type="ECO:0000256" key="12">
    <source>
        <dbReference type="ARBA" id="ARBA00044330"/>
    </source>
</evidence>
<dbReference type="GO" id="GO:0008713">
    <property type="term" value="F:ADP-heptose-lipopolysaccharide heptosyltransferase activity"/>
    <property type="evidence" value="ECO:0007669"/>
    <property type="project" value="TreeGrafter"/>
</dbReference>
<proteinExistence type="inferred from homology"/>
<keyword evidence="6 14" id="KW-0808">Transferase</keyword>
<comment type="pathway">
    <text evidence="2">Bacterial outer membrane biogenesis; LPS core biosynthesis.</text>
</comment>
<comment type="catalytic activity">
    <reaction evidence="13">
        <text>an alpha-Kdo-(2-&gt;4)-alpha-Kdo-(2-&gt;6)-lipid A + ADP-L-glycero-beta-D-manno-heptose = an L-alpha-D-Hep-(1-&gt;5)-[alpha-Kdo-(2-&gt;4)]-alpha-Kdo-(2-&gt;6)-lipid A + ADP + H(+)</text>
        <dbReference type="Rhea" id="RHEA:74067"/>
        <dbReference type="ChEBI" id="CHEBI:15378"/>
        <dbReference type="ChEBI" id="CHEBI:61506"/>
        <dbReference type="ChEBI" id="CHEBI:176431"/>
        <dbReference type="ChEBI" id="CHEBI:193068"/>
        <dbReference type="ChEBI" id="CHEBI:456216"/>
        <dbReference type="EC" id="2.4.99.23"/>
    </reaction>
</comment>
<dbReference type="SUPFAM" id="SSF53756">
    <property type="entry name" value="UDP-Glycosyltransferase/glycogen phosphorylase"/>
    <property type="match status" value="1"/>
</dbReference>